<dbReference type="KEGG" id="pcea:J3359_15650"/>
<dbReference type="RefSeq" id="WP_208077938.1">
    <property type="nucleotide sequence ID" value="NZ_CP071869.1"/>
</dbReference>
<name>A0A975CLN6_9FLAO</name>
<evidence type="ECO:0008006" key="6">
    <source>
        <dbReference type="Google" id="ProtNLM"/>
    </source>
</evidence>
<evidence type="ECO:0000256" key="1">
    <source>
        <dbReference type="ARBA" id="ARBA00022737"/>
    </source>
</evidence>
<organism evidence="4 5">
    <name type="scientific">Polaribacter cellanae</name>
    <dbReference type="NCBI Taxonomy" id="2818493"/>
    <lineage>
        <taxon>Bacteria</taxon>
        <taxon>Pseudomonadati</taxon>
        <taxon>Bacteroidota</taxon>
        <taxon>Flavobacteriia</taxon>
        <taxon>Flavobacteriales</taxon>
        <taxon>Flavobacteriaceae</taxon>
    </lineage>
</organism>
<gene>
    <name evidence="4" type="ORF">J3359_15650</name>
</gene>
<dbReference type="PANTHER" id="PTHR44227">
    <property type="match status" value="1"/>
</dbReference>
<evidence type="ECO:0000256" key="3">
    <source>
        <dbReference type="SAM" id="Phobius"/>
    </source>
</evidence>
<protein>
    <recommendedName>
        <fullName evidence="6">Glycosyltransferase RgtA/B/C/D-like domain-containing protein</fullName>
    </recommendedName>
</protein>
<sequence>MKSNIKKTTNYVIWFAPYILVLLILIVFLPTFFNKFQTGWDDTWQVLENPFVIDASFENIQYHFTDFYHGQYSPINTLVYIAVYELFGFNAIAFHTTFLLFHIFNVLLVFYILKDIIKKVKTKFSKKRIHLYALFIALIFAIHPMQVESVAWVSASKVIMYSFYLLLTLYSYIRYIRNKKFIWLAIIALLYALSFGSKEQAIILPLNLLLFDYVYGRFKYLKLNISILKERVLLEKLPFLVMTLGFWYFSSLYNLGNIIVDNSFPLHQRIAMGAYSFMEYIFRSIAPVKLYFFHSFPIVKGETLPLFYWGYLILVFITGSFVWSQYKRKNTLVIFGFLFFLINLLLVLHILPFPRSYITADRFMYLSIIGMALIMVWFLDNLLIKYKAYKKQIAMALLLYILFLGVHTFNRTKVWKDTVTMKKNVNELIEKRKALRKTDSLLIKKNDE</sequence>
<keyword evidence="5" id="KW-1185">Reference proteome</keyword>
<dbReference type="Proteomes" id="UP000663920">
    <property type="component" value="Chromosome"/>
</dbReference>
<dbReference type="AlphaFoldDB" id="A0A975CLN6"/>
<feature type="transmembrane region" description="Helical" evidence="3">
    <location>
        <begin position="92"/>
        <end position="113"/>
    </location>
</feature>
<evidence type="ECO:0000313" key="5">
    <source>
        <dbReference type="Proteomes" id="UP000663920"/>
    </source>
</evidence>
<feature type="transmembrane region" description="Helical" evidence="3">
    <location>
        <begin position="12"/>
        <end position="33"/>
    </location>
</feature>
<feature type="transmembrane region" description="Helical" evidence="3">
    <location>
        <begin position="306"/>
        <end position="326"/>
    </location>
</feature>
<reference evidence="4 5" key="1">
    <citation type="submission" date="2021-03" db="EMBL/GenBank/DDBJ databases">
        <title>Complete genome of Polaribacter_sp.SM13.</title>
        <authorList>
            <person name="Jeong S.W."/>
            <person name="Bae J.W."/>
        </authorList>
    </citation>
    <scope>NUCLEOTIDE SEQUENCE [LARGE SCALE GENOMIC DNA]</scope>
    <source>
        <strain evidence="4 5">SM13</strain>
    </source>
</reference>
<feature type="transmembrane region" description="Helical" evidence="3">
    <location>
        <begin position="280"/>
        <end position="299"/>
    </location>
</feature>
<feature type="transmembrane region" description="Helical" evidence="3">
    <location>
        <begin position="239"/>
        <end position="260"/>
    </location>
</feature>
<keyword evidence="3" id="KW-0812">Transmembrane</keyword>
<feature type="transmembrane region" description="Helical" evidence="3">
    <location>
        <begin position="363"/>
        <end position="380"/>
    </location>
</feature>
<dbReference type="InterPro" id="IPR052346">
    <property type="entry name" value="O-mannosyl-transferase_TMTC"/>
</dbReference>
<dbReference type="EMBL" id="CP071869">
    <property type="protein sequence ID" value="QTE22221.1"/>
    <property type="molecule type" value="Genomic_DNA"/>
</dbReference>
<feature type="transmembrane region" description="Helical" evidence="3">
    <location>
        <begin position="180"/>
        <end position="196"/>
    </location>
</feature>
<feature type="transmembrane region" description="Helical" evidence="3">
    <location>
        <begin position="392"/>
        <end position="409"/>
    </location>
</feature>
<dbReference type="PANTHER" id="PTHR44227:SF3">
    <property type="entry name" value="PROTEIN O-MANNOSYL-TRANSFERASE TMTC4"/>
    <property type="match status" value="1"/>
</dbReference>
<feature type="transmembrane region" description="Helical" evidence="3">
    <location>
        <begin position="151"/>
        <end position="173"/>
    </location>
</feature>
<keyword evidence="3" id="KW-0472">Membrane</keyword>
<proteinExistence type="predicted"/>
<keyword evidence="1" id="KW-0677">Repeat</keyword>
<feature type="transmembrane region" description="Helical" evidence="3">
    <location>
        <begin position="129"/>
        <end position="145"/>
    </location>
</feature>
<evidence type="ECO:0000256" key="2">
    <source>
        <dbReference type="ARBA" id="ARBA00022803"/>
    </source>
</evidence>
<accession>A0A975CLN6</accession>
<keyword evidence="3" id="KW-1133">Transmembrane helix</keyword>
<evidence type="ECO:0000313" key="4">
    <source>
        <dbReference type="EMBL" id="QTE22221.1"/>
    </source>
</evidence>
<keyword evidence="2" id="KW-0802">TPR repeat</keyword>
<feature type="transmembrane region" description="Helical" evidence="3">
    <location>
        <begin position="332"/>
        <end position="351"/>
    </location>
</feature>